<evidence type="ECO:0000313" key="3">
    <source>
        <dbReference type="Proteomes" id="UP000095488"/>
    </source>
</evidence>
<dbReference type="CDD" id="cd19092">
    <property type="entry name" value="AKR_BsYcsN_EcYdhF-like"/>
    <property type="match status" value="1"/>
</dbReference>
<keyword evidence="3" id="KW-1185">Reference proteome</keyword>
<dbReference type="InterPro" id="IPR020471">
    <property type="entry name" value="AKR"/>
</dbReference>
<organism evidence="2 3">
    <name type="scientific">Sarcina ventriculi</name>
    <name type="common">Clostridium ventriculi</name>
    <dbReference type="NCBI Taxonomy" id="1267"/>
    <lineage>
        <taxon>Bacteria</taxon>
        <taxon>Bacillati</taxon>
        <taxon>Bacillota</taxon>
        <taxon>Clostridia</taxon>
        <taxon>Eubacteriales</taxon>
        <taxon>Clostridiaceae</taxon>
        <taxon>Sarcina</taxon>
    </lineage>
</organism>
<protein>
    <submittedName>
        <fullName evidence="2">Oxidoreductase YdhF</fullName>
        <ecNumber evidence="2">1.-.-.-</ecNumber>
    </submittedName>
</protein>
<proteinExistence type="predicted"/>
<reference evidence="2 3" key="1">
    <citation type="submission" date="2015-09" db="EMBL/GenBank/DDBJ databases">
        <authorList>
            <consortium name="Pathogen Informatics"/>
        </authorList>
    </citation>
    <scope>NUCLEOTIDE SEQUENCE [LARGE SCALE GENOMIC DNA]</scope>
    <source>
        <strain evidence="2 3">2789STDY5834858</strain>
    </source>
</reference>
<dbReference type="PANTHER" id="PTHR43364">
    <property type="entry name" value="NADH-SPECIFIC METHYLGLYOXAL REDUCTASE-RELATED"/>
    <property type="match status" value="1"/>
</dbReference>
<dbReference type="Proteomes" id="UP000095488">
    <property type="component" value="Unassembled WGS sequence"/>
</dbReference>
<feature type="domain" description="NADP-dependent oxidoreductase" evidence="1">
    <location>
        <begin position="15"/>
        <end position="307"/>
    </location>
</feature>
<accession>A0ABM9URE2</accession>
<evidence type="ECO:0000259" key="1">
    <source>
        <dbReference type="Pfam" id="PF00248"/>
    </source>
</evidence>
<gene>
    <name evidence="2" type="primary">ydhF</name>
    <name evidence="2" type="ORF">ERS852473_01792</name>
</gene>
<comment type="caution">
    <text evidence="2">The sequence shown here is derived from an EMBL/GenBank/DDBJ whole genome shotgun (WGS) entry which is preliminary data.</text>
</comment>
<dbReference type="InterPro" id="IPR050523">
    <property type="entry name" value="AKR_Detox_Biosynth"/>
</dbReference>
<dbReference type="Gene3D" id="3.20.20.100">
    <property type="entry name" value="NADP-dependent oxidoreductase domain"/>
    <property type="match status" value="1"/>
</dbReference>
<dbReference type="Pfam" id="PF00248">
    <property type="entry name" value="Aldo_ket_red"/>
    <property type="match status" value="1"/>
</dbReference>
<name>A0ABM9URE2_SARVE</name>
<dbReference type="InterPro" id="IPR036812">
    <property type="entry name" value="NAD(P)_OxRdtase_dom_sf"/>
</dbReference>
<keyword evidence="2" id="KW-0560">Oxidoreductase</keyword>
<sequence>MEKIKIGNSNLEASRIAFGCMSLGGGWNKNPISLQDEYKAFAAVDCALENGINFFDHADIYCLGKSEEVFSKILDKRPKLRENLILQSKCGINNLGKTPYYDFSKDYILSSVDGILKRLKTEYLDVLLLHRPDSLVEPEEVAEAFDILKTSGKVRHFGVSNHNAMQIRLLNKYLNEPLIVNQLEISLANSSIIDEGLNVNSNTNPGPMRNFGTLEYCRLHDITLQAWSPLAGGRIVDPKIEKYRKLNITLDEYAKKYGVKKGAIVVNWLLRHPAKIQPIIGTRSIQRIKHICQSSQIKISREEWYNLYNLVEHRKLL</sequence>
<dbReference type="EMBL" id="CYZR01000006">
    <property type="protein sequence ID" value="CUO06669.1"/>
    <property type="molecule type" value="Genomic_DNA"/>
</dbReference>
<dbReference type="SUPFAM" id="SSF51430">
    <property type="entry name" value="NAD(P)-linked oxidoreductase"/>
    <property type="match status" value="1"/>
</dbReference>
<evidence type="ECO:0000313" key="2">
    <source>
        <dbReference type="EMBL" id="CUO06669.1"/>
    </source>
</evidence>
<dbReference type="GO" id="GO:0016491">
    <property type="term" value="F:oxidoreductase activity"/>
    <property type="evidence" value="ECO:0007669"/>
    <property type="project" value="UniProtKB-KW"/>
</dbReference>
<dbReference type="EC" id="1.-.-.-" evidence="2"/>
<dbReference type="RefSeq" id="WP_055259638.1">
    <property type="nucleotide sequence ID" value="NZ_BCMV01000080.1"/>
</dbReference>
<dbReference type="InterPro" id="IPR023210">
    <property type="entry name" value="NADP_OxRdtase_dom"/>
</dbReference>
<dbReference type="PANTHER" id="PTHR43364:SF1">
    <property type="entry name" value="OXIDOREDUCTASE YDHF"/>
    <property type="match status" value="1"/>
</dbReference>
<dbReference type="PRINTS" id="PR00069">
    <property type="entry name" value="ALDKETRDTASE"/>
</dbReference>